<dbReference type="SMART" id="SM00028">
    <property type="entry name" value="TPR"/>
    <property type="match status" value="4"/>
</dbReference>
<sequence length="548" mass="58793">MTTPAGPRWQKWKQVHNEAVLNLSQGDHNGLRQLDEAYRLTRTRDGDPERLARRAATLMTMANLTSGQESHDRLTAAIELAERVEAEVGDRFGTVALRGSLYAFRAQEQLVLGDWRAAFADLAASTEIGAEAVPGLHPNIVTVVVVSCVHHVAELRHHAEYTEAEDVLEHCLGALDWFEQDREPRRTVLLAARAQLRAQAGDYARAAADADTAMDLAQEHAPEAIPSVHTALGEIADGTGDRPRAVEHHRLAQELYAALGDVEQEAVAWNSLGRLAHLGGDDGQARRCYDKAATLGEDPWHRTTARFGQAAVAVSTGRPAEALAVLADPLDDSPRVQVSVLGVRASAHDALGDFAAADACLAQARARCADSGLWHFSLVLAWWHSDRILRRTASGLPREPLAAQALDLALPAALAAEAARHRFPAGPLRERWIRLATAPAAQAAMTAIRMTGDIPLAVAYLDHLAASVALPATPGTAPELAELLSLPAPADLALAAGGPGQARPVPDLLLPPRVRVDPAKPGPLEPWLALAEQRYGLPVRSAEVVRAW</sequence>
<dbReference type="Proteomes" id="UP001519363">
    <property type="component" value="Unassembled WGS sequence"/>
</dbReference>
<evidence type="ECO:0000313" key="2">
    <source>
        <dbReference type="Proteomes" id="UP001519363"/>
    </source>
</evidence>
<protein>
    <submittedName>
        <fullName evidence="1">Tetratricopeptide (TPR) repeat protein</fullName>
    </submittedName>
</protein>
<dbReference type="RefSeq" id="WP_158103401.1">
    <property type="nucleotide sequence ID" value="NZ_JAGIOO010000001.1"/>
</dbReference>
<comment type="caution">
    <text evidence="1">The sequence shown here is derived from an EMBL/GenBank/DDBJ whole genome shotgun (WGS) entry which is preliminary data.</text>
</comment>
<dbReference type="InterPro" id="IPR019734">
    <property type="entry name" value="TPR_rpt"/>
</dbReference>
<accession>A0ABS5ALU5</accession>
<keyword evidence="2" id="KW-1185">Reference proteome</keyword>
<dbReference type="EMBL" id="JAGIOO010000001">
    <property type="protein sequence ID" value="MBP2476665.1"/>
    <property type="molecule type" value="Genomic_DNA"/>
</dbReference>
<proteinExistence type="predicted"/>
<reference evidence="1 2" key="1">
    <citation type="submission" date="2021-03" db="EMBL/GenBank/DDBJ databases">
        <title>Sequencing the genomes of 1000 actinobacteria strains.</title>
        <authorList>
            <person name="Klenk H.-P."/>
        </authorList>
    </citation>
    <scope>NUCLEOTIDE SEQUENCE [LARGE SCALE GENOMIC DNA]</scope>
    <source>
        <strain evidence="1 2">DSM 44580</strain>
    </source>
</reference>
<dbReference type="SUPFAM" id="SSF48452">
    <property type="entry name" value="TPR-like"/>
    <property type="match status" value="1"/>
</dbReference>
<evidence type="ECO:0000313" key="1">
    <source>
        <dbReference type="EMBL" id="MBP2476665.1"/>
    </source>
</evidence>
<dbReference type="Gene3D" id="1.25.40.10">
    <property type="entry name" value="Tetratricopeptide repeat domain"/>
    <property type="match status" value="1"/>
</dbReference>
<dbReference type="InterPro" id="IPR011990">
    <property type="entry name" value="TPR-like_helical_dom_sf"/>
</dbReference>
<organism evidence="1 2">
    <name type="scientific">Crossiella equi</name>
    <dbReference type="NCBI Taxonomy" id="130796"/>
    <lineage>
        <taxon>Bacteria</taxon>
        <taxon>Bacillati</taxon>
        <taxon>Actinomycetota</taxon>
        <taxon>Actinomycetes</taxon>
        <taxon>Pseudonocardiales</taxon>
        <taxon>Pseudonocardiaceae</taxon>
        <taxon>Crossiella</taxon>
    </lineage>
</organism>
<name>A0ABS5ALU5_9PSEU</name>
<gene>
    <name evidence="1" type="ORF">JOF53_005537</name>
</gene>